<organism evidence="2 3">
    <name type="scientific">Mycena alexandri</name>
    <dbReference type="NCBI Taxonomy" id="1745969"/>
    <lineage>
        <taxon>Eukaryota</taxon>
        <taxon>Fungi</taxon>
        <taxon>Dikarya</taxon>
        <taxon>Basidiomycota</taxon>
        <taxon>Agaricomycotina</taxon>
        <taxon>Agaricomycetes</taxon>
        <taxon>Agaricomycetidae</taxon>
        <taxon>Agaricales</taxon>
        <taxon>Marasmiineae</taxon>
        <taxon>Mycenaceae</taxon>
        <taxon>Mycena</taxon>
    </lineage>
</organism>
<sequence length="320" mass="33791">MAGRCYALLIPQALSPIWHHCAPCSLLIPLRSYCAVPPAAASLVSTLLIPALCASISWPGVPLDRHRSRLLPPLLAALQYPGHAQLPGARLHTAAPAPGSRRFPPPFSTPPTPNQPLPVAPAAAVPPGARLHTAAPAPGSRRFPPPFSTPPTPNQRSAARRSCGRGTAWCSAACRPSSPRLQPPPAAFQHPAHLKTPYLQLVWYHPHRCMPLLVSAAPLVGTRLPPFPPPAPAGPRRPPAARPPQNTLPTACMAPPPPLPATFATCGASRRHRDPAAPAPGYRRFPPPSSTPPTPKHSTWGLCGTMSTAARCFCGRRSPS</sequence>
<dbReference type="AlphaFoldDB" id="A0AAD6SM94"/>
<dbReference type="Proteomes" id="UP001218188">
    <property type="component" value="Unassembled WGS sequence"/>
</dbReference>
<comment type="caution">
    <text evidence="2">The sequence shown here is derived from an EMBL/GenBank/DDBJ whole genome shotgun (WGS) entry which is preliminary data.</text>
</comment>
<proteinExistence type="predicted"/>
<gene>
    <name evidence="2" type="ORF">C8F04DRAFT_1264269</name>
</gene>
<feature type="compositionally biased region" description="Pro residues" evidence="1">
    <location>
        <begin position="143"/>
        <end position="153"/>
    </location>
</feature>
<feature type="compositionally biased region" description="Pro residues" evidence="1">
    <location>
        <begin position="285"/>
        <end position="295"/>
    </location>
</feature>
<dbReference type="EMBL" id="JARJCM010000094">
    <property type="protein sequence ID" value="KAJ7030149.1"/>
    <property type="molecule type" value="Genomic_DNA"/>
</dbReference>
<evidence type="ECO:0000256" key="1">
    <source>
        <dbReference type="SAM" id="MobiDB-lite"/>
    </source>
</evidence>
<feature type="compositionally biased region" description="Low complexity" evidence="1">
    <location>
        <begin position="120"/>
        <end position="142"/>
    </location>
</feature>
<name>A0AAD6SM94_9AGAR</name>
<keyword evidence="3" id="KW-1185">Reference proteome</keyword>
<feature type="compositionally biased region" description="Pro residues" evidence="1">
    <location>
        <begin position="103"/>
        <end position="119"/>
    </location>
</feature>
<protein>
    <submittedName>
        <fullName evidence="2">Uncharacterized protein</fullName>
    </submittedName>
</protein>
<evidence type="ECO:0000313" key="2">
    <source>
        <dbReference type="EMBL" id="KAJ7030149.1"/>
    </source>
</evidence>
<feature type="compositionally biased region" description="Pro residues" evidence="1">
    <location>
        <begin position="227"/>
        <end position="242"/>
    </location>
</feature>
<feature type="region of interest" description="Disordered" evidence="1">
    <location>
        <begin position="227"/>
        <end position="246"/>
    </location>
</feature>
<accession>A0AAD6SM94</accession>
<feature type="region of interest" description="Disordered" evidence="1">
    <location>
        <begin position="90"/>
        <end position="160"/>
    </location>
</feature>
<feature type="region of interest" description="Disordered" evidence="1">
    <location>
        <begin position="270"/>
        <end position="300"/>
    </location>
</feature>
<reference evidence="2" key="1">
    <citation type="submission" date="2023-03" db="EMBL/GenBank/DDBJ databases">
        <title>Massive genome expansion in bonnet fungi (Mycena s.s.) driven by repeated elements and novel gene families across ecological guilds.</title>
        <authorList>
            <consortium name="Lawrence Berkeley National Laboratory"/>
            <person name="Harder C.B."/>
            <person name="Miyauchi S."/>
            <person name="Viragh M."/>
            <person name="Kuo A."/>
            <person name="Thoen E."/>
            <person name="Andreopoulos B."/>
            <person name="Lu D."/>
            <person name="Skrede I."/>
            <person name="Drula E."/>
            <person name="Henrissat B."/>
            <person name="Morin E."/>
            <person name="Kohler A."/>
            <person name="Barry K."/>
            <person name="LaButti K."/>
            <person name="Morin E."/>
            <person name="Salamov A."/>
            <person name="Lipzen A."/>
            <person name="Mereny Z."/>
            <person name="Hegedus B."/>
            <person name="Baldrian P."/>
            <person name="Stursova M."/>
            <person name="Weitz H."/>
            <person name="Taylor A."/>
            <person name="Grigoriev I.V."/>
            <person name="Nagy L.G."/>
            <person name="Martin F."/>
            <person name="Kauserud H."/>
        </authorList>
    </citation>
    <scope>NUCLEOTIDE SEQUENCE</scope>
    <source>
        <strain evidence="2">CBHHK200</strain>
    </source>
</reference>
<evidence type="ECO:0000313" key="3">
    <source>
        <dbReference type="Proteomes" id="UP001218188"/>
    </source>
</evidence>